<dbReference type="STRING" id="1317117.ATO7_08342"/>
<name>A0A1Y1SEB4_9GAMM</name>
<keyword evidence="13 24" id="KW-1133">Transmembrane helix</keyword>
<evidence type="ECO:0000256" key="17">
    <source>
        <dbReference type="ARBA" id="ARBA00023264"/>
    </source>
</evidence>
<reference evidence="25 26" key="1">
    <citation type="submission" date="2013-04" db="EMBL/GenBank/DDBJ databases">
        <title>Oceanococcus atlanticus 22II-S10r2 Genome Sequencing.</title>
        <authorList>
            <person name="Lai Q."/>
            <person name="Li G."/>
            <person name="Shao Z."/>
        </authorList>
    </citation>
    <scope>NUCLEOTIDE SEQUENCE [LARGE SCALE GENOMIC DNA]</scope>
    <source>
        <strain evidence="25 26">22II-S10r2</strain>
    </source>
</reference>
<evidence type="ECO:0000256" key="4">
    <source>
        <dbReference type="ARBA" id="ARBA00005189"/>
    </source>
</evidence>
<feature type="transmembrane region" description="Helical" evidence="24">
    <location>
        <begin position="180"/>
        <end position="199"/>
    </location>
</feature>
<keyword evidence="8" id="KW-1003">Cell membrane</keyword>
<dbReference type="GO" id="GO:0004605">
    <property type="term" value="F:phosphatidate cytidylyltransferase activity"/>
    <property type="evidence" value="ECO:0007669"/>
    <property type="project" value="UniProtKB-EC"/>
</dbReference>
<feature type="transmembrane region" description="Helical" evidence="24">
    <location>
        <begin position="110"/>
        <end position="128"/>
    </location>
</feature>
<evidence type="ECO:0000256" key="13">
    <source>
        <dbReference type="ARBA" id="ARBA00022989"/>
    </source>
</evidence>
<dbReference type="Proteomes" id="UP000192342">
    <property type="component" value="Unassembled WGS sequence"/>
</dbReference>
<evidence type="ECO:0000256" key="20">
    <source>
        <dbReference type="ARBA" id="ARBA00032253"/>
    </source>
</evidence>
<keyword evidence="16" id="KW-0594">Phospholipid biosynthesis</keyword>
<keyword evidence="12 25" id="KW-0548">Nucleotidyltransferase</keyword>
<evidence type="ECO:0000313" key="25">
    <source>
        <dbReference type="EMBL" id="ORE87034.1"/>
    </source>
</evidence>
<comment type="pathway">
    <text evidence="4">Lipid metabolism.</text>
</comment>
<dbReference type="PANTHER" id="PTHR46382">
    <property type="entry name" value="PHOSPHATIDATE CYTIDYLYLTRANSFERASE"/>
    <property type="match status" value="1"/>
</dbReference>
<evidence type="ECO:0000256" key="2">
    <source>
        <dbReference type="ARBA" id="ARBA00004651"/>
    </source>
</evidence>
<evidence type="ECO:0000256" key="6">
    <source>
        <dbReference type="ARBA" id="ARBA00012487"/>
    </source>
</evidence>
<evidence type="ECO:0000256" key="7">
    <source>
        <dbReference type="ARBA" id="ARBA00019373"/>
    </source>
</evidence>
<evidence type="ECO:0000256" key="23">
    <source>
        <dbReference type="ARBA" id="ARBA00033406"/>
    </source>
</evidence>
<feature type="transmembrane region" description="Helical" evidence="24">
    <location>
        <begin position="28"/>
        <end position="48"/>
    </location>
</feature>
<evidence type="ECO:0000256" key="21">
    <source>
        <dbReference type="ARBA" id="ARBA00032396"/>
    </source>
</evidence>
<evidence type="ECO:0000256" key="12">
    <source>
        <dbReference type="ARBA" id="ARBA00022695"/>
    </source>
</evidence>
<feature type="transmembrane region" description="Helical" evidence="24">
    <location>
        <begin position="78"/>
        <end position="98"/>
    </location>
</feature>
<evidence type="ECO:0000256" key="9">
    <source>
        <dbReference type="ARBA" id="ARBA00022516"/>
    </source>
</evidence>
<evidence type="ECO:0000256" key="15">
    <source>
        <dbReference type="ARBA" id="ARBA00023136"/>
    </source>
</evidence>
<comment type="subcellular location">
    <subcellularLocation>
        <location evidence="2">Cell membrane</location>
        <topology evidence="2">Multi-pass membrane protein</topology>
    </subcellularLocation>
</comment>
<comment type="catalytic activity">
    <reaction evidence="1">
        <text>a 1,2-diacyl-sn-glycero-3-phosphate + CTP + H(+) = a CDP-1,2-diacyl-sn-glycerol + diphosphate</text>
        <dbReference type="Rhea" id="RHEA:16229"/>
        <dbReference type="ChEBI" id="CHEBI:15378"/>
        <dbReference type="ChEBI" id="CHEBI:33019"/>
        <dbReference type="ChEBI" id="CHEBI:37563"/>
        <dbReference type="ChEBI" id="CHEBI:58332"/>
        <dbReference type="ChEBI" id="CHEBI:58608"/>
        <dbReference type="EC" id="2.7.7.41"/>
    </reaction>
</comment>
<comment type="caution">
    <text evidence="25">The sequence shown here is derived from an EMBL/GenBank/DDBJ whole genome shotgun (WGS) entry which is preliminary data.</text>
</comment>
<comment type="similarity">
    <text evidence="5">Belongs to the CDS family.</text>
</comment>
<evidence type="ECO:0000256" key="11">
    <source>
        <dbReference type="ARBA" id="ARBA00022692"/>
    </source>
</evidence>
<feature type="transmembrane region" description="Helical" evidence="24">
    <location>
        <begin position="205"/>
        <end position="225"/>
    </location>
</feature>
<evidence type="ECO:0000256" key="3">
    <source>
        <dbReference type="ARBA" id="ARBA00005119"/>
    </source>
</evidence>
<dbReference type="RefSeq" id="WP_083561241.1">
    <property type="nucleotide sequence ID" value="NZ_AQQV01000002.1"/>
</dbReference>
<dbReference type="EC" id="2.7.7.41" evidence="6"/>
<feature type="transmembrane region" description="Helical" evidence="24">
    <location>
        <begin position="55"/>
        <end position="72"/>
    </location>
</feature>
<keyword evidence="14" id="KW-0443">Lipid metabolism</keyword>
<feature type="transmembrane region" description="Helical" evidence="24">
    <location>
        <begin position="140"/>
        <end position="159"/>
    </location>
</feature>
<organism evidence="25 26">
    <name type="scientific">Oceanococcus atlanticus</name>
    <dbReference type="NCBI Taxonomy" id="1317117"/>
    <lineage>
        <taxon>Bacteria</taxon>
        <taxon>Pseudomonadati</taxon>
        <taxon>Pseudomonadota</taxon>
        <taxon>Gammaproteobacteria</taxon>
        <taxon>Chromatiales</taxon>
        <taxon>Oceanococcaceae</taxon>
        <taxon>Oceanococcus</taxon>
    </lineage>
</organism>
<keyword evidence="10 25" id="KW-0808">Transferase</keyword>
<keyword evidence="17" id="KW-1208">Phospholipid metabolism</keyword>
<comment type="pathway">
    <text evidence="3">Phospholipid metabolism; CDP-diacylglycerol biosynthesis; CDP-diacylglycerol from sn-glycerol 3-phosphate: step 3/3.</text>
</comment>
<evidence type="ECO:0000256" key="10">
    <source>
        <dbReference type="ARBA" id="ARBA00022679"/>
    </source>
</evidence>
<keyword evidence="11 24" id="KW-0812">Transmembrane</keyword>
<dbReference type="GO" id="GO:0005886">
    <property type="term" value="C:plasma membrane"/>
    <property type="evidence" value="ECO:0007669"/>
    <property type="project" value="UniProtKB-SubCell"/>
</dbReference>
<protein>
    <recommendedName>
        <fullName evidence="7">Phosphatidate cytidylyltransferase</fullName>
        <ecNumber evidence="6">2.7.7.41</ecNumber>
    </recommendedName>
    <alternativeName>
        <fullName evidence="20">CDP-DAG synthase</fullName>
    </alternativeName>
    <alternativeName>
        <fullName evidence="22">CDP-DG synthase</fullName>
    </alternativeName>
    <alternativeName>
        <fullName evidence="18">CDP-diacylglycerol synthase</fullName>
    </alternativeName>
    <alternativeName>
        <fullName evidence="21">CDP-diglyceride pyrophosphorylase</fullName>
    </alternativeName>
    <alternativeName>
        <fullName evidence="23">CDP-diglyceride synthase</fullName>
    </alternativeName>
    <alternativeName>
        <fullName evidence="19">CTP:phosphatidate cytidylyltransferase</fullName>
    </alternativeName>
</protein>
<evidence type="ECO:0000256" key="24">
    <source>
        <dbReference type="SAM" id="Phobius"/>
    </source>
</evidence>
<keyword evidence="26" id="KW-1185">Reference proteome</keyword>
<sequence length="271" mass="29024">MLKQRILTAIVLIPLVFAALWYLPNAVVAAIVGGLMLACAWEWAGFMSLSGSARAMYVALTALLVAFAHPALGGAQLLLPLLAAGLLWWLLATVWVLNYPAGFAQIKSRVWLYGVLGWAAILPCYAAIWHLHGLEHGRELIFLLLFLVWATDTGGYFAGKRFGRHKLAPLVSPNKTWEGLVGGVVLAMALAAAAGYWVFEPPRVLAFTALGLGVALVSVIGDLSVSMFKRQCGVKDTGRLFPGHGGALDRLDSLLSAAPVMLVAYVYLVAV</sequence>
<evidence type="ECO:0000256" key="16">
    <source>
        <dbReference type="ARBA" id="ARBA00023209"/>
    </source>
</evidence>
<keyword evidence="9" id="KW-0444">Lipid biosynthesis</keyword>
<dbReference type="PANTHER" id="PTHR46382:SF1">
    <property type="entry name" value="PHOSPHATIDATE CYTIDYLYLTRANSFERASE"/>
    <property type="match status" value="1"/>
</dbReference>
<proteinExistence type="inferred from homology"/>
<dbReference type="EMBL" id="AQQV01000002">
    <property type="protein sequence ID" value="ORE87034.1"/>
    <property type="molecule type" value="Genomic_DNA"/>
</dbReference>
<evidence type="ECO:0000256" key="8">
    <source>
        <dbReference type="ARBA" id="ARBA00022475"/>
    </source>
</evidence>
<evidence type="ECO:0000256" key="19">
    <source>
        <dbReference type="ARBA" id="ARBA00031825"/>
    </source>
</evidence>
<evidence type="ECO:0000256" key="18">
    <source>
        <dbReference type="ARBA" id="ARBA00029893"/>
    </source>
</evidence>
<evidence type="ECO:0000256" key="14">
    <source>
        <dbReference type="ARBA" id="ARBA00023098"/>
    </source>
</evidence>
<dbReference type="AlphaFoldDB" id="A0A1Y1SEB4"/>
<evidence type="ECO:0000256" key="22">
    <source>
        <dbReference type="ARBA" id="ARBA00032743"/>
    </source>
</evidence>
<evidence type="ECO:0000313" key="26">
    <source>
        <dbReference type="Proteomes" id="UP000192342"/>
    </source>
</evidence>
<gene>
    <name evidence="25" type="ORF">ATO7_08342</name>
</gene>
<accession>A0A1Y1SEB4</accession>
<dbReference type="GO" id="GO:0016024">
    <property type="term" value="P:CDP-diacylglycerol biosynthetic process"/>
    <property type="evidence" value="ECO:0007669"/>
    <property type="project" value="TreeGrafter"/>
</dbReference>
<dbReference type="Pfam" id="PF01148">
    <property type="entry name" value="CTP_transf_1"/>
    <property type="match status" value="1"/>
</dbReference>
<evidence type="ECO:0000256" key="1">
    <source>
        <dbReference type="ARBA" id="ARBA00001698"/>
    </source>
</evidence>
<evidence type="ECO:0000256" key="5">
    <source>
        <dbReference type="ARBA" id="ARBA00010185"/>
    </source>
</evidence>
<keyword evidence="15 24" id="KW-0472">Membrane</keyword>
<dbReference type="OrthoDB" id="9799199at2"/>